<dbReference type="EMBL" id="BRPK01000003">
    <property type="protein sequence ID" value="GLB36942.1"/>
    <property type="molecule type" value="Genomic_DNA"/>
</dbReference>
<evidence type="ECO:0000313" key="3">
    <source>
        <dbReference type="Proteomes" id="UP001063166"/>
    </source>
</evidence>
<feature type="region of interest" description="Disordered" evidence="1">
    <location>
        <begin position="167"/>
        <end position="225"/>
    </location>
</feature>
<keyword evidence="3" id="KW-1185">Reference proteome</keyword>
<feature type="compositionally biased region" description="Basic and acidic residues" evidence="1">
    <location>
        <begin position="173"/>
        <end position="189"/>
    </location>
</feature>
<organism evidence="2 3">
    <name type="scientific">Lyophyllum shimeji</name>
    <name type="common">Hon-shimeji</name>
    <name type="synonym">Tricholoma shimeji</name>
    <dbReference type="NCBI Taxonomy" id="47721"/>
    <lineage>
        <taxon>Eukaryota</taxon>
        <taxon>Fungi</taxon>
        <taxon>Dikarya</taxon>
        <taxon>Basidiomycota</taxon>
        <taxon>Agaricomycotina</taxon>
        <taxon>Agaricomycetes</taxon>
        <taxon>Agaricomycetidae</taxon>
        <taxon>Agaricales</taxon>
        <taxon>Tricholomatineae</taxon>
        <taxon>Lyophyllaceae</taxon>
        <taxon>Lyophyllum</taxon>
    </lineage>
</organism>
<proteinExistence type="predicted"/>
<evidence type="ECO:0000256" key="1">
    <source>
        <dbReference type="SAM" id="MobiDB-lite"/>
    </source>
</evidence>
<feature type="compositionally biased region" description="Basic and acidic residues" evidence="1">
    <location>
        <begin position="216"/>
        <end position="225"/>
    </location>
</feature>
<feature type="compositionally biased region" description="Acidic residues" evidence="1">
    <location>
        <begin position="1"/>
        <end position="11"/>
    </location>
</feature>
<accession>A0A9P3UL20</accession>
<dbReference type="OrthoDB" id="25778at2759"/>
<protein>
    <submittedName>
        <fullName evidence="2">Uncharacterized protein</fullName>
    </submittedName>
</protein>
<feature type="compositionally biased region" description="Low complexity" evidence="1">
    <location>
        <begin position="203"/>
        <end position="215"/>
    </location>
</feature>
<evidence type="ECO:0000313" key="2">
    <source>
        <dbReference type="EMBL" id="GLB36942.1"/>
    </source>
</evidence>
<dbReference type="AlphaFoldDB" id="A0A9P3UL20"/>
<reference evidence="2" key="1">
    <citation type="submission" date="2022-07" db="EMBL/GenBank/DDBJ databases">
        <title>The genome of Lyophyllum shimeji provides insight into the initial evolution of ectomycorrhizal fungal genome.</title>
        <authorList>
            <person name="Kobayashi Y."/>
            <person name="Shibata T."/>
            <person name="Hirakawa H."/>
            <person name="Shigenobu S."/>
            <person name="Nishiyama T."/>
            <person name="Yamada A."/>
            <person name="Hasebe M."/>
            <person name="Kawaguchi M."/>
        </authorList>
    </citation>
    <scope>NUCLEOTIDE SEQUENCE</scope>
    <source>
        <strain evidence="2">AT787</strain>
    </source>
</reference>
<dbReference type="Proteomes" id="UP001063166">
    <property type="component" value="Unassembled WGS sequence"/>
</dbReference>
<gene>
    <name evidence="2" type="ORF">LshimejAT787_0312290</name>
</gene>
<comment type="caution">
    <text evidence="2">The sequence shown here is derived from an EMBL/GenBank/DDBJ whole genome shotgun (WGS) entry which is preliminary data.</text>
</comment>
<feature type="region of interest" description="Disordered" evidence="1">
    <location>
        <begin position="1"/>
        <end position="65"/>
    </location>
</feature>
<sequence>MTGAEEVDDADGASPLLIPVPGGQTLQLDQHAQARATLPPRRTGTPRREERTVETIPGASPSRARSCVSKAYLPAHQQSWGSINPNPVAPVLLPHPGEDYHALIRRSQFDIGGLKRRPTGSATPRDLRRRTVSLSYDEPLASALSNELEHLATASVLPRLPNGVAQLAPAVADGRHPDPHDGRWDDREPVPQQAGGDRRGQFPEVEAAPAPGPCGEPEHEDFLGG</sequence>
<name>A0A9P3UL20_LYOSH</name>